<dbReference type="AlphaFoldDB" id="A0A075HWG8"/>
<sequence>MQPPIIAVAFLLVFSSLAGCLNPDDNRTAPPGETPFDFGREIPTSTFYHFAGAENATEDWMQNGSSVLTGNNVPHFAQGTYYGIGMTTFEPTVGVTQAGNVYMTSWGNGANGATAIVQCINMVSMTNSSDYSCTDVGPPWVPNSNDPYLYVDLWTDRLVKFDMHAVSGMTVETSDNEGNSWFGPTAVTWPYALQDHQTIASSPFPCQQPLNCYDTTYVFCVNAGHNAPLCSTSFDGGITWTPEISGAPDGCNSGGLTGHIVGSPNGNFYRGNPGCDGSGYSAYRSTDGGFEWTEHPLPTAETGTADTWNFEELAVATDDEDNVHALWMGSGNHPWYAWSGDEGETWSEPLMVAPPGLNGTGFPTIAAGSAGRVALGYIGTTNGGATWNGYLGVMTDSFVPQPLITTIMVNAPDDPLDNEKVDCGYDRCGGFGDFIDIVVAPDGRPWFGLAHNPAGEIGIFGTFAEGPSLRGDTAAALAPLPLGGPGTL</sequence>
<name>A0A075HWG8_9EURY</name>
<protein>
    <recommendedName>
        <fullName evidence="2">Exo-alpha-sialidase</fullName>
    </recommendedName>
</protein>
<evidence type="ECO:0008006" key="2">
    <source>
        <dbReference type="Google" id="ProtNLM"/>
    </source>
</evidence>
<accession>A0A075HWG8</accession>
<reference evidence="1" key="1">
    <citation type="journal article" date="2014" name="Genome Biol. Evol.">
        <title>Pangenome evidence for extensive interdomain horizontal transfer affecting lineage core and shell genes in uncultured planktonic thaumarchaeota and euryarchaeota.</title>
        <authorList>
            <person name="Deschamps P."/>
            <person name="Zivanovic Y."/>
            <person name="Moreira D."/>
            <person name="Rodriguez-Valera F."/>
            <person name="Lopez-Garcia P."/>
        </authorList>
    </citation>
    <scope>NUCLEOTIDE SEQUENCE</scope>
</reference>
<proteinExistence type="predicted"/>
<dbReference type="EMBL" id="KF901172">
    <property type="protein sequence ID" value="AIF20681.1"/>
    <property type="molecule type" value="Genomic_DNA"/>
</dbReference>
<dbReference type="InterPro" id="IPR036278">
    <property type="entry name" value="Sialidase_sf"/>
</dbReference>
<organism evidence="1">
    <name type="scientific">uncultured marine group II/III euryarchaeote KM3_91_D09</name>
    <dbReference type="NCBI Taxonomy" id="1456542"/>
    <lineage>
        <taxon>Archaea</taxon>
        <taxon>Methanobacteriati</taxon>
        <taxon>Methanobacteriota</taxon>
        <taxon>environmental samples</taxon>
    </lineage>
</organism>
<dbReference type="SUPFAM" id="SSF50939">
    <property type="entry name" value="Sialidases"/>
    <property type="match status" value="1"/>
</dbReference>
<dbReference type="Gene3D" id="2.120.10.10">
    <property type="match status" value="1"/>
</dbReference>
<dbReference type="CDD" id="cd15482">
    <property type="entry name" value="Sialidase_non-viral"/>
    <property type="match status" value="1"/>
</dbReference>
<evidence type="ECO:0000313" key="1">
    <source>
        <dbReference type="EMBL" id="AIF20681.1"/>
    </source>
</evidence>